<dbReference type="GeneID" id="19736940"/>
<sequence>MNSFPPIVDLIPLFFLCPPPEEEPPTLDPCLVLSLGSPPPYALPLLSVDPLPKENPFLLEFCPSSLSGYLPRDDLFLPDSCTSPFLCDLCLPYLPHPNAPDLEEDLYILVIHLRDASWSPRS</sequence>
<dbReference type="EMBL" id="KJ820684">
    <property type="protein sequence ID" value="AIC83349.1"/>
    <property type="molecule type" value="Genomic_DNA"/>
</dbReference>
<protein>
    <submittedName>
        <fullName evidence="1">Orf122a</fullName>
    </submittedName>
</protein>
<accession>A0A068BF69</accession>
<dbReference type="RefSeq" id="YP_009045746.1">
    <property type="nucleotide sequence ID" value="NC_024429.1"/>
</dbReference>
<evidence type="ECO:0000313" key="1">
    <source>
        <dbReference type="EMBL" id="AIC83349.1"/>
    </source>
</evidence>
<proteinExistence type="predicted"/>
<dbReference type="AlphaFoldDB" id="A0A068BF69"/>
<reference evidence="1" key="1">
    <citation type="journal article" date="2014" name="Mitochondrion">
        <title>Comparative analysis of 11 Brassicales mitochondrial genomes and the mitochondrial transcriptome of Brassica oleracea.</title>
        <authorList>
            <person name="Grewe F."/>
            <person name="Edger P.P."/>
            <person name="Keren I."/>
            <person name="Sultan L."/>
            <person name="Pires J.C."/>
            <person name="Ostersetzer-Biran O."/>
            <person name="Mower J.P."/>
        </authorList>
    </citation>
    <scope>NUCLEOTIDE SEQUENCE</scope>
</reference>
<gene>
    <name evidence="1" type="primary">orf122a</name>
</gene>
<organism evidence="1">
    <name type="scientific">Batis maritima</name>
    <name type="common">Maritime saltwort</name>
    <dbReference type="NCBI Taxonomy" id="4436"/>
    <lineage>
        <taxon>Eukaryota</taxon>
        <taxon>Viridiplantae</taxon>
        <taxon>Streptophyta</taxon>
        <taxon>Embryophyta</taxon>
        <taxon>Tracheophyta</taxon>
        <taxon>Spermatophyta</taxon>
        <taxon>Magnoliopsida</taxon>
        <taxon>eudicotyledons</taxon>
        <taxon>Gunneridae</taxon>
        <taxon>Pentapetalae</taxon>
        <taxon>rosids</taxon>
        <taxon>malvids</taxon>
        <taxon>Brassicales</taxon>
        <taxon>Bataceae</taxon>
        <taxon>Batis</taxon>
    </lineage>
</organism>
<keyword evidence="1" id="KW-0496">Mitochondrion</keyword>
<geneLocation type="mitochondrion" evidence="1"/>
<name>A0A068BF69_BATMA</name>